<dbReference type="EMBL" id="LKMD01000101">
    <property type="protein sequence ID" value="PIA98748.1"/>
    <property type="molecule type" value="Genomic_DNA"/>
</dbReference>
<dbReference type="GO" id="GO:0003677">
    <property type="term" value="F:DNA binding"/>
    <property type="evidence" value="ECO:0007669"/>
    <property type="project" value="UniProtKB-KW"/>
</dbReference>
<dbReference type="PANTHER" id="PTHR31069:SF31">
    <property type="entry name" value="MONODICTYPHENONE CLUSTER TRANSCRIPTION FACTOR-RELATED"/>
    <property type="match status" value="1"/>
</dbReference>
<proteinExistence type="predicted"/>
<keyword evidence="2" id="KW-0805">Transcription regulation</keyword>
<dbReference type="Gene3D" id="4.10.240.10">
    <property type="entry name" value="Zn(2)-C6 fungal-type DNA-binding domain"/>
    <property type="match status" value="1"/>
</dbReference>
<keyword evidence="1" id="KW-0479">Metal-binding</keyword>
<feature type="region of interest" description="Disordered" evidence="6">
    <location>
        <begin position="73"/>
        <end position="104"/>
    </location>
</feature>
<evidence type="ECO:0000313" key="10">
    <source>
        <dbReference type="Proteomes" id="UP000230605"/>
    </source>
</evidence>
<dbReference type="Pfam" id="PF08493">
    <property type="entry name" value="AflR"/>
    <property type="match status" value="1"/>
</dbReference>
<dbReference type="EMBL" id="CP134186">
    <property type="protein sequence ID" value="WPA99474.1"/>
    <property type="molecule type" value="Genomic_DNA"/>
</dbReference>
<dbReference type="Proteomes" id="UP001302367">
    <property type="component" value="Chromosome 3"/>
</dbReference>
<keyword evidence="11" id="KW-1185">Reference proteome</keyword>
<feature type="region of interest" description="Disordered" evidence="6">
    <location>
        <begin position="1"/>
        <end position="24"/>
    </location>
</feature>
<dbReference type="GO" id="GO:0008270">
    <property type="term" value="F:zinc ion binding"/>
    <property type="evidence" value="ECO:0007669"/>
    <property type="project" value="InterPro"/>
</dbReference>
<keyword evidence="4" id="KW-0804">Transcription</keyword>
<dbReference type="PROSITE" id="PS50048">
    <property type="entry name" value="ZN2_CY6_FUNGAL_2"/>
    <property type="match status" value="1"/>
</dbReference>
<dbReference type="SMART" id="SM00066">
    <property type="entry name" value="GAL4"/>
    <property type="match status" value="1"/>
</dbReference>
<dbReference type="PRINTS" id="PR00755">
    <property type="entry name" value="AFLATOXINBRP"/>
</dbReference>
<keyword evidence="3" id="KW-0238">DNA-binding</keyword>
<dbReference type="Proteomes" id="UP000230605">
    <property type="component" value="Chromosome 3"/>
</dbReference>
<dbReference type="SUPFAM" id="SSF57701">
    <property type="entry name" value="Zn2/Cys6 DNA-binding domain"/>
    <property type="match status" value="1"/>
</dbReference>
<dbReference type="InterPro" id="IPR036864">
    <property type="entry name" value="Zn2-C6_fun-type_DNA-bd_sf"/>
</dbReference>
<dbReference type="AlphaFoldDB" id="A0A2G5I1X2"/>
<gene>
    <name evidence="8" type="ORF">CB0940_02344</name>
    <name evidence="9" type="ORF">RHO25_004091</name>
</gene>
<protein>
    <recommendedName>
        <fullName evidence="7">Zn(2)-C6 fungal-type domain-containing protein</fullName>
    </recommendedName>
</protein>
<accession>A0A2G5I1X2</accession>
<dbReference type="PROSITE" id="PS00463">
    <property type="entry name" value="ZN2_CY6_FUNGAL_1"/>
    <property type="match status" value="1"/>
</dbReference>
<dbReference type="GO" id="GO:0045122">
    <property type="term" value="P:aflatoxin biosynthetic process"/>
    <property type="evidence" value="ECO:0007669"/>
    <property type="project" value="InterPro"/>
</dbReference>
<reference evidence="9 11" key="2">
    <citation type="submission" date="2023-09" db="EMBL/GenBank/DDBJ databases">
        <title>Complete-Gapless Cercospora beticola genome.</title>
        <authorList>
            <person name="Wyatt N.A."/>
            <person name="Spanner R.E."/>
            <person name="Bolton M.D."/>
        </authorList>
    </citation>
    <scope>NUCLEOTIDE SEQUENCE [LARGE SCALE GENOMIC DNA]</scope>
    <source>
        <strain evidence="9">Cb09-40</strain>
    </source>
</reference>
<sequence>MAMASFTASNYQDSPPQGNPHSRSQIGIAKLKNSCDACTAAKVGCTKEKPSCVRCVKRRCSCVYSTTKRIRRVPLPKGSTSTSKPTANEERPHNGPVNSAGHTPENITVALPQQDSSHDSVFFPTPVSNDQAPNWMLSATTTSDTFANLLTPDESSLFDLPGSVAADWESEFDCLGSLAVQEACQGSGMTESSIFDLGDSILSGYSSAGTDAGVSGRESSAGLLPSSSRTSIFGDTHMVQEDTAMDIFGPNCGTSSSENAPDMSSSAPEVRSESSCSCLVRVSALLARISPPSRVHNSDSRTKTKGTRSQLELDHVLEQNTKALELAKECLRCSCVTDGYTLVLLSLAVLAVLNRYTTAAADILGGSADADALGRRQTPQAAVTQSSITEAERHKASRRILSQLTALQSIQRDLSERFKGVNEAEAGLQCSKRPLNDRSREGAVALLSLPALAAPVPSVVIQQLHTAIRSRLHELSRAIIQSIRGR</sequence>
<evidence type="ECO:0000313" key="8">
    <source>
        <dbReference type="EMBL" id="PIA98748.1"/>
    </source>
</evidence>
<evidence type="ECO:0000256" key="3">
    <source>
        <dbReference type="ARBA" id="ARBA00023125"/>
    </source>
</evidence>
<evidence type="ECO:0000256" key="6">
    <source>
        <dbReference type="SAM" id="MobiDB-lite"/>
    </source>
</evidence>
<dbReference type="CDD" id="cd00067">
    <property type="entry name" value="GAL4"/>
    <property type="match status" value="1"/>
</dbReference>
<dbReference type="GO" id="GO:0005634">
    <property type="term" value="C:nucleus"/>
    <property type="evidence" value="ECO:0007669"/>
    <property type="project" value="InterPro"/>
</dbReference>
<name>A0A2G5I1X2_CERBT</name>
<dbReference type="PANTHER" id="PTHR31069">
    <property type="entry name" value="OLEATE-ACTIVATED TRANSCRIPTION FACTOR 1-RELATED"/>
    <property type="match status" value="1"/>
</dbReference>
<evidence type="ECO:0000256" key="5">
    <source>
        <dbReference type="ARBA" id="ARBA00023242"/>
    </source>
</evidence>
<reference evidence="8 10" key="1">
    <citation type="submission" date="2015-10" db="EMBL/GenBank/DDBJ databases">
        <title>The cercosporin biosynthetic gene cluster was horizontally transferred to several fungal lineages and shown to be expanded in Cercospora beticola based on microsynteny with recipient genomes.</title>
        <authorList>
            <person name="De Jonge R."/>
            <person name="Ebert M.K."/>
            <person name="Suttle J.C."/>
            <person name="Jurick Ii W.M."/>
            <person name="Secor G.A."/>
            <person name="Thomma B.P."/>
            <person name="Van De Peer Y."/>
            <person name="Bolton M.D."/>
        </authorList>
    </citation>
    <scope>NUCLEOTIDE SEQUENCE [LARGE SCALE GENOMIC DNA]</scope>
    <source>
        <strain evidence="8 10">09-40</strain>
    </source>
</reference>
<keyword evidence="5" id="KW-0539">Nucleus</keyword>
<dbReference type="InterPro" id="IPR001138">
    <property type="entry name" value="Zn2Cys6_DnaBD"/>
</dbReference>
<evidence type="ECO:0000256" key="4">
    <source>
        <dbReference type="ARBA" id="ARBA00023163"/>
    </source>
</evidence>
<evidence type="ECO:0000313" key="9">
    <source>
        <dbReference type="EMBL" id="WPA99474.1"/>
    </source>
</evidence>
<dbReference type="InterPro" id="IPR013700">
    <property type="entry name" value="AflR"/>
</dbReference>
<evidence type="ECO:0000256" key="1">
    <source>
        <dbReference type="ARBA" id="ARBA00022723"/>
    </source>
</evidence>
<dbReference type="OrthoDB" id="2740448at2759"/>
<evidence type="ECO:0000259" key="7">
    <source>
        <dbReference type="PROSITE" id="PS50048"/>
    </source>
</evidence>
<dbReference type="InterPro" id="IPR050675">
    <property type="entry name" value="OAF3"/>
</dbReference>
<evidence type="ECO:0000256" key="2">
    <source>
        <dbReference type="ARBA" id="ARBA00023015"/>
    </source>
</evidence>
<evidence type="ECO:0000313" key="11">
    <source>
        <dbReference type="Proteomes" id="UP001302367"/>
    </source>
</evidence>
<feature type="domain" description="Zn(2)-C6 fungal-type" evidence="7">
    <location>
        <begin position="34"/>
        <end position="64"/>
    </location>
</feature>
<dbReference type="GO" id="GO:0000981">
    <property type="term" value="F:DNA-binding transcription factor activity, RNA polymerase II-specific"/>
    <property type="evidence" value="ECO:0007669"/>
    <property type="project" value="InterPro"/>
</dbReference>
<organism evidence="8 10">
    <name type="scientific">Cercospora beticola</name>
    <name type="common">Sugarbeet leaf spot fungus</name>
    <dbReference type="NCBI Taxonomy" id="122368"/>
    <lineage>
        <taxon>Eukaryota</taxon>
        <taxon>Fungi</taxon>
        <taxon>Dikarya</taxon>
        <taxon>Ascomycota</taxon>
        <taxon>Pezizomycotina</taxon>
        <taxon>Dothideomycetes</taxon>
        <taxon>Dothideomycetidae</taxon>
        <taxon>Mycosphaerellales</taxon>
        <taxon>Mycosphaerellaceae</taxon>
        <taxon>Cercospora</taxon>
    </lineage>
</organism>
<dbReference type="Pfam" id="PF00172">
    <property type="entry name" value="Zn_clus"/>
    <property type="match status" value="1"/>
</dbReference>